<keyword evidence="2" id="KW-1185">Reference proteome</keyword>
<dbReference type="EnsemblBacteria" id="CAD72072">
    <property type="protein sequence ID" value="CAD72072"/>
    <property type="gene ID" value="RB1400"/>
</dbReference>
<accession>Q7UXD6</accession>
<proteinExistence type="predicted"/>
<name>Q7UXD6_RHOBA</name>
<dbReference type="Proteomes" id="UP000001025">
    <property type="component" value="Chromosome"/>
</dbReference>
<gene>
    <name evidence="1" type="ordered locus">RB1400</name>
</gene>
<evidence type="ECO:0000313" key="1">
    <source>
        <dbReference type="EMBL" id="CAD72072.1"/>
    </source>
</evidence>
<dbReference type="InParanoid" id="Q7UXD6"/>
<protein>
    <recommendedName>
        <fullName evidence="3">DUF4402 domain-containing protein</fullName>
    </recommendedName>
</protein>
<dbReference type="HOGENOM" id="CLU_972796_0_0_0"/>
<reference evidence="1 2" key="1">
    <citation type="journal article" date="2003" name="Proc. Natl. Acad. Sci. U.S.A.">
        <title>Complete genome sequence of the marine planctomycete Pirellula sp. strain 1.</title>
        <authorList>
            <person name="Gloeckner F.O."/>
            <person name="Kube M."/>
            <person name="Bauer M."/>
            <person name="Teeling H."/>
            <person name="Lombardot T."/>
            <person name="Ludwig W."/>
            <person name="Gade D."/>
            <person name="Beck A."/>
            <person name="Borzym K."/>
            <person name="Heitmann K."/>
            <person name="Rabus R."/>
            <person name="Schlesner H."/>
            <person name="Amann R."/>
            <person name="Reinhardt R."/>
        </authorList>
    </citation>
    <scope>NUCLEOTIDE SEQUENCE [LARGE SCALE GENOMIC DNA]</scope>
    <source>
        <strain evidence="2">DSM 10527 / NCIMB 13988 / SH1</strain>
    </source>
</reference>
<dbReference type="KEGG" id="rba:RB1400"/>
<dbReference type="PATRIC" id="fig|243090.15.peg.647"/>
<organism evidence="1 2">
    <name type="scientific">Rhodopirellula baltica (strain DSM 10527 / NCIMB 13988 / SH1)</name>
    <dbReference type="NCBI Taxonomy" id="243090"/>
    <lineage>
        <taxon>Bacteria</taxon>
        <taxon>Pseudomonadati</taxon>
        <taxon>Planctomycetota</taxon>
        <taxon>Planctomycetia</taxon>
        <taxon>Pirellulales</taxon>
        <taxon>Pirellulaceae</taxon>
        <taxon>Rhodopirellula</taxon>
    </lineage>
</organism>
<sequence length="286" mass="30897">MNFVSVASSIVHRKRSRPDQSLGRLNIEQVLARTFQTIFIRQRMKIDLSARPNAKSQLTFRCQNEWRTLERTHPANMRNSFRMTVGCTRKSGFAIRIDMLLDCPLCSKNDFKTMKKIALALTALLSAGSVSTLFADTTDSQKFTANVSVAMSVTAPADAVLTHDETHANQTFTAQPWNVIGNSQNGVSVSFATDGPFVNTADPNFKRDAKLVLSINSQTGPGSFSISQATGQTDYANSVNIATVSAVSDGVSNATLDLSVEFITGTFGSFAAGTYETTVTGTITAL</sequence>
<evidence type="ECO:0000313" key="2">
    <source>
        <dbReference type="Proteomes" id="UP000001025"/>
    </source>
</evidence>
<dbReference type="AlphaFoldDB" id="Q7UXD6"/>
<dbReference type="EMBL" id="BX294135">
    <property type="protein sequence ID" value="CAD72072.1"/>
    <property type="molecule type" value="Genomic_DNA"/>
</dbReference>
<dbReference type="OrthoDB" id="275334at2"/>
<evidence type="ECO:0008006" key="3">
    <source>
        <dbReference type="Google" id="ProtNLM"/>
    </source>
</evidence>